<feature type="domain" description="PARP catalytic" evidence="2">
    <location>
        <begin position="39"/>
        <end position="229"/>
    </location>
</feature>
<keyword evidence="4" id="KW-1185">Reference proteome</keyword>
<reference evidence="3" key="2">
    <citation type="submission" date="2022-10" db="EMBL/GenBank/DDBJ databases">
        <authorList>
            <consortium name="ENA_rothamsted_submissions"/>
            <consortium name="culmorum"/>
            <person name="King R."/>
        </authorList>
    </citation>
    <scope>NUCLEOTIDE SEQUENCE</scope>
</reference>
<dbReference type="PANTHER" id="PTHR45740:SF2">
    <property type="entry name" value="POLY [ADP-RIBOSE] POLYMERASE"/>
    <property type="match status" value="1"/>
</dbReference>
<dbReference type="PANTHER" id="PTHR45740">
    <property type="entry name" value="POLY [ADP-RIBOSE] POLYMERASE"/>
    <property type="match status" value="1"/>
</dbReference>
<dbReference type="Pfam" id="PF00644">
    <property type="entry name" value="PARP"/>
    <property type="match status" value="1"/>
</dbReference>
<keyword evidence="1" id="KW-0808">Transferase</keyword>
<dbReference type="GO" id="GO:1990404">
    <property type="term" value="F:NAD+-protein mono-ADP-ribosyltransferase activity"/>
    <property type="evidence" value="ECO:0007669"/>
    <property type="project" value="TreeGrafter"/>
</dbReference>
<evidence type="ECO:0000256" key="1">
    <source>
        <dbReference type="RuleBase" id="RU362114"/>
    </source>
</evidence>
<sequence length="229" mass="27262">MDRILKQLESVHLKERRELFAPVEIEKDSSFIKDLFRNSRMYNAWDNVNFHTPYSRVKVGSSSEEYREVIEDFEHYLSAEVQKIVRVQNPFLYLQYELKLEQKKYRHGSVKEYHLYHGTKGCNVRSICRENFDWRELGASGFRPDKFGRGISFSPSSNYASDYPRRCNENPRVMFVASIMEVSRCKGKNGMLIPPLPHDTSADLKHNNVVVKYFDNEFYPEYIIYYNFY</sequence>
<reference evidence="3" key="1">
    <citation type="submission" date="2022-01" db="EMBL/GenBank/DDBJ databases">
        <authorList>
            <person name="King R."/>
        </authorList>
    </citation>
    <scope>NUCLEOTIDE SEQUENCE</scope>
</reference>
<dbReference type="Gene3D" id="3.90.228.10">
    <property type="match status" value="1"/>
</dbReference>
<dbReference type="InterPro" id="IPR051712">
    <property type="entry name" value="ARTD-AVP"/>
</dbReference>
<dbReference type="EC" id="2.4.2.-" evidence="1"/>
<accession>A0A9P0DGR0</accession>
<dbReference type="Proteomes" id="UP001153737">
    <property type="component" value="Chromosome 16"/>
</dbReference>
<organism evidence="3 4">
    <name type="scientific">Phaedon cochleariae</name>
    <name type="common">Mustard beetle</name>
    <dbReference type="NCBI Taxonomy" id="80249"/>
    <lineage>
        <taxon>Eukaryota</taxon>
        <taxon>Metazoa</taxon>
        <taxon>Ecdysozoa</taxon>
        <taxon>Arthropoda</taxon>
        <taxon>Hexapoda</taxon>
        <taxon>Insecta</taxon>
        <taxon>Pterygota</taxon>
        <taxon>Neoptera</taxon>
        <taxon>Endopterygota</taxon>
        <taxon>Coleoptera</taxon>
        <taxon>Polyphaga</taxon>
        <taxon>Cucujiformia</taxon>
        <taxon>Chrysomeloidea</taxon>
        <taxon>Chrysomelidae</taxon>
        <taxon>Chrysomelinae</taxon>
        <taxon>Chrysomelini</taxon>
        <taxon>Phaedon</taxon>
    </lineage>
</organism>
<evidence type="ECO:0000259" key="2">
    <source>
        <dbReference type="PROSITE" id="PS51059"/>
    </source>
</evidence>
<dbReference type="EMBL" id="OU896722">
    <property type="protein sequence ID" value="CAH1154616.1"/>
    <property type="molecule type" value="Genomic_DNA"/>
</dbReference>
<gene>
    <name evidence="3" type="ORF">PHAECO_LOCUS5188</name>
</gene>
<dbReference type="InterPro" id="IPR012317">
    <property type="entry name" value="Poly(ADP-ribose)pol_cat_dom"/>
</dbReference>
<dbReference type="GO" id="GO:0003950">
    <property type="term" value="F:NAD+ poly-ADP-ribosyltransferase activity"/>
    <property type="evidence" value="ECO:0007669"/>
    <property type="project" value="UniProtKB-UniRule"/>
</dbReference>
<dbReference type="PROSITE" id="PS51059">
    <property type="entry name" value="PARP_CATALYTIC"/>
    <property type="match status" value="1"/>
</dbReference>
<dbReference type="AlphaFoldDB" id="A0A9P0DGR0"/>
<dbReference type="OrthoDB" id="6133115at2759"/>
<proteinExistence type="predicted"/>
<evidence type="ECO:0000313" key="4">
    <source>
        <dbReference type="Proteomes" id="UP001153737"/>
    </source>
</evidence>
<name>A0A9P0DGR0_PHACE</name>
<protein>
    <recommendedName>
        <fullName evidence="1">Poly [ADP-ribose] polymerase</fullName>
        <shortName evidence="1">PARP</shortName>
        <ecNumber evidence="1">2.4.2.-</ecNumber>
    </recommendedName>
</protein>
<dbReference type="SUPFAM" id="SSF56399">
    <property type="entry name" value="ADP-ribosylation"/>
    <property type="match status" value="1"/>
</dbReference>
<keyword evidence="1" id="KW-0520">NAD</keyword>
<keyword evidence="1" id="KW-0328">Glycosyltransferase</keyword>
<evidence type="ECO:0000313" key="3">
    <source>
        <dbReference type="EMBL" id="CAH1154616.1"/>
    </source>
</evidence>
<dbReference type="GO" id="GO:0005634">
    <property type="term" value="C:nucleus"/>
    <property type="evidence" value="ECO:0007669"/>
    <property type="project" value="TreeGrafter"/>
</dbReference>